<dbReference type="Proteomes" id="UP000501568">
    <property type="component" value="Chromosome"/>
</dbReference>
<dbReference type="RefSeq" id="WP_165327078.1">
    <property type="nucleotide sequence ID" value="NZ_CP049109.1"/>
</dbReference>
<evidence type="ECO:0000313" key="2">
    <source>
        <dbReference type="EMBL" id="QIG80075.1"/>
    </source>
</evidence>
<gene>
    <name evidence="2" type="ORF">G5C33_09985</name>
</gene>
<keyword evidence="3" id="KW-1185">Reference proteome</keyword>
<name>A0A6G6Y581_9SPHN</name>
<dbReference type="AlphaFoldDB" id="A0A6G6Y581"/>
<protein>
    <submittedName>
        <fullName evidence="2">Uncharacterized protein</fullName>
    </submittedName>
</protein>
<sequence length="119" mass="12210">MNRLPRANGSFESFGEPESQKPLPTVVMAIPGAGDVVIHQAHFIFAGDFDTPNGKRISVTTGRSACKCGCGRPGVAFCATPSVDEARALAARILAVADQIEAEAAAAGMAAIRKAGGKL</sequence>
<proteinExistence type="predicted"/>
<reference evidence="2 3" key="1">
    <citation type="submission" date="2020-02" db="EMBL/GenBank/DDBJ databases">
        <authorList>
            <person name="Zheng R.K."/>
            <person name="Sun C.M."/>
        </authorList>
    </citation>
    <scope>NUCLEOTIDE SEQUENCE [LARGE SCALE GENOMIC DNA]</scope>
    <source>
        <strain evidence="3">zrk23</strain>
    </source>
</reference>
<organism evidence="2 3">
    <name type="scientific">Stakelama tenebrarum</name>
    <dbReference type="NCBI Taxonomy" id="2711215"/>
    <lineage>
        <taxon>Bacteria</taxon>
        <taxon>Pseudomonadati</taxon>
        <taxon>Pseudomonadota</taxon>
        <taxon>Alphaproteobacteria</taxon>
        <taxon>Sphingomonadales</taxon>
        <taxon>Sphingomonadaceae</taxon>
        <taxon>Stakelama</taxon>
    </lineage>
</organism>
<feature type="region of interest" description="Disordered" evidence="1">
    <location>
        <begin position="1"/>
        <end position="20"/>
    </location>
</feature>
<evidence type="ECO:0000313" key="3">
    <source>
        <dbReference type="Proteomes" id="UP000501568"/>
    </source>
</evidence>
<evidence type="ECO:0000256" key="1">
    <source>
        <dbReference type="SAM" id="MobiDB-lite"/>
    </source>
</evidence>
<dbReference type="EMBL" id="CP049109">
    <property type="protein sequence ID" value="QIG80075.1"/>
    <property type="molecule type" value="Genomic_DNA"/>
</dbReference>
<accession>A0A6G6Y581</accession>
<dbReference type="KEGG" id="spzr:G5C33_09985"/>